<name>A0ABS8UAS6_9GAMM</name>
<feature type="chain" id="PRO_5046112421" description="Secreted protein" evidence="2">
    <location>
        <begin position="22"/>
        <end position="165"/>
    </location>
</feature>
<dbReference type="Proteomes" id="UP001430360">
    <property type="component" value="Unassembled WGS sequence"/>
</dbReference>
<evidence type="ECO:0008006" key="5">
    <source>
        <dbReference type="Google" id="ProtNLM"/>
    </source>
</evidence>
<keyword evidence="4" id="KW-1185">Reference proteome</keyword>
<reference evidence="3" key="1">
    <citation type="submission" date="2021-12" db="EMBL/GenBank/DDBJ databases">
        <authorList>
            <person name="Ulrich A."/>
        </authorList>
    </citation>
    <scope>NUCLEOTIDE SEQUENCE</scope>
    <source>
        <strain evidence="3">A1P009</strain>
    </source>
</reference>
<proteinExistence type="predicted"/>
<feature type="compositionally biased region" description="Low complexity" evidence="1">
    <location>
        <begin position="63"/>
        <end position="72"/>
    </location>
</feature>
<feature type="signal peptide" evidence="2">
    <location>
        <begin position="1"/>
        <end position="21"/>
    </location>
</feature>
<comment type="caution">
    <text evidence="3">The sequence shown here is derived from an EMBL/GenBank/DDBJ whole genome shotgun (WGS) entry which is preliminary data.</text>
</comment>
<dbReference type="EMBL" id="JAJQKU010000001">
    <property type="protein sequence ID" value="MCD9095846.1"/>
    <property type="molecule type" value="Genomic_DNA"/>
</dbReference>
<reference evidence="3" key="2">
    <citation type="journal article" date="2022" name="Syst. Appl. Microbiol.">
        <title>Physiological and genomic characterisation of Luteimonas fraxinea sp. nov., a bacterial species associated with trees tolerant to ash dieback.</title>
        <authorList>
            <person name="Ulrich K."/>
            <person name="Becker R."/>
            <person name="Behrendt U."/>
            <person name="Kube M."/>
            <person name="Schneck V."/>
            <person name="Ulrich A."/>
        </authorList>
    </citation>
    <scope>NUCLEOTIDE SEQUENCE</scope>
    <source>
        <strain evidence="3">A1P009</strain>
    </source>
</reference>
<evidence type="ECO:0000313" key="4">
    <source>
        <dbReference type="Proteomes" id="UP001430360"/>
    </source>
</evidence>
<protein>
    <recommendedName>
        <fullName evidence="5">Secreted protein</fullName>
    </recommendedName>
</protein>
<feature type="region of interest" description="Disordered" evidence="1">
    <location>
        <begin position="63"/>
        <end position="101"/>
    </location>
</feature>
<gene>
    <name evidence="3" type="ORF">LTT95_02680</name>
</gene>
<accession>A0ABS8UAS6</accession>
<keyword evidence="2" id="KW-0732">Signal</keyword>
<evidence type="ECO:0000256" key="1">
    <source>
        <dbReference type="SAM" id="MobiDB-lite"/>
    </source>
</evidence>
<sequence>MRATSFLILALSLAGASAAWAQTSTLETRMGNTQFRTSGLHKLDPAELRALEQWMATQTTAAQAPAEAQLAEARAEGRREAAQLRTPPESAPEPVSSTLTGRFEGFRRGREYTLANGQVWKQVGETSMEGVRAEGPAVQIEPARMGGWWMRVAGYNLRVRVERIN</sequence>
<feature type="compositionally biased region" description="Basic and acidic residues" evidence="1">
    <location>
        <begin position="73"/>
        <end position="82"/>
    </location>
</feature>
<dbReference type="RefSeq" id="WP_232134354.1">
    <property type="nucleotide sequence ID" value="NZ_CP089507.1"/>
</dbReference>
<organism evidence="3 4">
    <name type="scientific">Luteimonas fraxinea</name>
    <dbReference type="NCBI Taxonomy" id="2901869"/>
    <lineage>
        <taxon>Bacteria</taxon>
        <taxon>Pseudomonadati</taxon>
        <taxon>Pseudomonadota</taxon>
        <taxon>Gammaproteobacteria</taxon>
        <taxon>Lysobacterales</taxon>
        <taxon>Lysobacteraceae</taxon>
        <taxon>Luteimonas</taxon>
    </lineage>
</organism>
<evidence type="ECO:0000256" key="2">
    <source>
        <dbReference type="SAM" id="SignalP"/>
    </source>
</evidence>
<evidence type="ECO:0000313" key="3">
    <source>
        <dbReference type="EMBL" id="MCD9095846.1"/>
    </source>
</evidence>